<dbReference type="RefSeq" id="WP_125424091.1">
    <property type="nucleotide sequence ID" value="NZ_RWIT01000018.1"/>
</dbReference>
<proteinExistence type="predicted"/>
<sequence length="95" mass="10698">MAASITHQQQDQEFTTTREGHSAELAYSLPAPGVIDFTHTYVDEPLRGKGVGEELAKAALTYARQQQLRVRTSCPFMQQYVERHPEYAELLESGD</sequence>
<dbReference type="Gene3D" id="3.40.630.30">
    <property type="match status" value="1"/>
</dbReference>
<dbReference type="PROSITE" id="PS51729">
    <property type="entry name" value="GNAT_YJDJ"/>
    <property type="match status" value="1"/>
</dbReference>
<feature type="domain" description="N-acetyltransferase" evidence="2">
    <location>
        <begin position="6"/>
        <end position="92"/>
    </location>
</feature>
<dbReference type="Pfam" id="PF14542">
    <property type="entry name" value="Acetyltransf_CG"/>
    <property type="match status" value="1"/>
</dbReference>
<feature type="region of interest" description="Disordered" evidence="1">
    <location>
        <begin position="1"/>
        <end position="22"/>
    </location>
</feature>
<dbReference type="OrthoDB" id="9793389at2"/>
<dbReference type="InterPro" id="IPR016181">
    <property type="entry name" value="Acyl_CoA_acyltransferase"/>
</dbReference>
<evidence type="ECO:0000313" key="3">
    <source>
        <dbReference type="EMBL" id="RSK44069.1"/>
    </source>
</evidence>
<dbReference type="CDD" id="cd04301">
    <property type="entry name" value="NAT_SF"/>
    <property type="match status" value="1"/>
</dbReference>
<organism evidence="3 4">
    <name type="scientific">Hymenobacter rigui</name>
    <dbReference type="NCBI Taxonomy" id="334424"/>
    <lineage>
        <taxon>Bacteria</taxon>
        <taxon>Pseudomonadati</taxon>
        <taxon>Bacteroidota</taxon>
        <taxon>Cytophagia</taxon>
        <taxon>Cytophagales</taxon>
        <taxon>Hymenobacteraceae</taxon>
        <taxon>Hymenobacter</taxon>
    </lineage>
</organism>
<dbReference type="InterPro" id="IPR031165">
    <property type="entry name" value="GNAT_YJDJ"/>
</dbReference>
<keyword evidence="4" id="KW-1185">Reference proteome</keyword>
<feature type="compositionally biased region" description="Polar residues" evidence="1">
    <location>
        <begin position="1"/>
        <end position="15"/>
    </location>
</feature>
<evidence type="ECO:0000256" key="1">
    <source>
        <dbReference type="SAM" id="MobiDB-lite"/>
    </source>
</evidence>
<protein>
    <submittedName>
        <fullName evidence="3">N-acetyltransferase</fullName>
    </submittedName>
</protein>
<evidence type="ECO:0000259" key="2">
    <source>
        <dbReference type="PROSITE" id="PS51729"/>
    </source>
</evidence>
<dbReference type="EMBL" id="RWIT01000018">
    <property type="protein sequence ID" value="RSK44069.1"/>
    <property type="molecule type" value="Genomic_DNA"/>
</dbReference>
<dbReference type="PANTHER" id="PTHR31435">
    <property type="entry name" value="PROTEIN NATD1"/>
    <property type="match status" value="1"/>
</dbReference>
<accession>A0A3R9MEK9</accession>
<dbReference type="InterPro" id="IPR045057">
    <property type="entry name" value="Gcn5-rel_NAT"/>
</dbReference>
<dbReference type="GO" id="GO:0016740">
    <property type="term" value="F:transferase activity"/>
    <property type="evidence" value="ECO:0007669"/>
    <property type="project" value="UniProtKB-KW"/>
</dbReference>
<comment type="caution">
    <text evidence="3">The sequence shown here is derived from an EMBL/GenBank/DDBJ whole genome shotgun (WGS) entry which is preliminary data.</text>
</comment>
<gene>
    <name evidence="3" type="ORF">EI291_20155</name>
</gene>
<evidence type="ECO:0000313" key="4">
    <source>
        <dbReference type="Proteomes" id="UP000273500"/>
    </source>
</evidence>
<dbReference type="AlphaFoldDB" id="A0A3R9MEK9"/>
<reference evidence="3 4" key="1">
    <citation type="submission" date="2018-12" db="EMBL/GenBank/DDBJ databases">
        <authorList>
            <person name="Feng G."/>
            <person name="Zhu H."/>
        </authorList>
    </citation>
    <scope>NUCLEOTIDE SEQUENCE [LARGE SCALE GENOMIC DNA]</scope>
    <source>
        <strain evidence="3 4">KCTC 12533</strain>
    </source>
</reference>
<dbReference type="SUPFAM" id="SSF55729">
    <property type="entry name" value="Acyl-CoA N-acyltransferases (Nat)"/>
    <property type="match status" value="1"/>
</dbReference>
<name>A0A3R9MEK9_9BACT</name>
<dbReference type="Proteomes" id="UP000273500">
    <property type="component" value="Unassembled WGS sequence"/>
</dbReference>
<keyword evidence="3" id="KW-0808">Transferase</keyword>
<dbReference type="PANTHER" id="PTHR31435:SF9">
    <property type="entry name" value="PROTEIN NATD1"/>
    <property type="match status" value="1"/>
</dbReference>